<comment type="caution">
    <text evidence="3">The sequence shown here is derived from an EMBL/GenBank/DDBJ whole genome shotgun (WGS) entry which is preliminary data.</text>
</comment>
<dbReference type="PANTHER" id="PTHR35333">
    <property type="entry name" value="BETA-LACTAMASE"/>
    <property type="match status" value="1"/>
</dbReference>
<dbReference type="InterPro" id="IPR012338">
    <property type="entry name" value="Beta-lactam/transpept-like"/>
</dbReference>
<feature type="domain" description="Beta-lactamase class A catalytic" evidence="2">
    <location>
        <begin position="175"/>
        <end position="363"/>
    </location>
</feature>
<accession>A0ABW1BXD1</accession>
<dbReference type="InterPro" id="IPR000871">
    <property type="entry name" value="Beta-lactam_class-A"/>
</dbReference>
<evidence type="ECO:0000313" key="4">
    <source>
        <dbReference type="Proteomes" id="UP001596096"/>
    </source>
</evidence>
<dbReference type="Proteomes" id="UP001596096">
    <property type="component" value="Unassembled WGS sequence"/>
</dbReference>
<feature type="region of interest" description="Disordered" evidence="1">
    <location>
        <begin position="113"/>
        <end position="147"/>
    </location>
</feature>
<keyword evidence="3" id="KW-0378">Hydrolase</keyword>
<name>A0ABW1BXD1_9ACTN</name>
<dbReference type="RefSeq" id="WP_246640119.1">
    <property type="nucleotide sequence ID" value="NZ_JAHKRN010000018.1"/>
</dbReference>
<gene>
    <name evidence="3" type="ORF">ACFPUY_22645</name>
</gene>
<dbReference type="InterPro" id="IPR045155">
    <property type="entry name" value="Beta-lactam_cat"/>
</dbReference>
<proteinExistence type="predicted"/>
<keyword evidence="4" id="KW-1185">Reference proteome</keyword>
<dbReference type="PANTHER" id="PTHR35333:SF3">
    <property type="entry name" value="BETA-LACTAMASE-TYPE TRANSPEPTIDASE FOLD CONTAINING PROTEIN"/>
    <property type="match status" value="1"/>
</dbReference>
<dbReference type="Pfam" id="PF13354">
    <property type="entry name" value="Beta-lactamase2"/>
    <property type="match status" value="1"/>
</dbReference>
<dbReference type="EMBL" id="JBHSNW010000011">
    <property type="protein sequence ID" value="MFC5817909.1"/>
    <property type="molecule type" value="Genomic_DNA"/>
</dbReference>
<reference evidence="4" key="1">
    <citation type="journal article" date="2019" name="Int. J. Syst. Evol. Microbiol.">
        <title>The Global Catalogue of Microorganisms (GCM) 10K type strain sequencing project: providing services to taxonomists for standard genome sequencing and annotation.</title>
        <authorList>
            <consortium name="The Broad Institute Genomics Platform"/>
            <consortium name="The Broad Institute Genome Sequencing Center for Infectious Disease"/>
            <person name="Wu L."/>
            <person name="Ma J."/>
        </authorList>
    </citation>
    <scope>NUCLEOTIDE SEQUENCE [LARGE SCALE GENOMIC DNA]</scope>
    <source>
        <strain evidence="4">CGMCC 4.7106</strain>
    </source>
</reference>
<evidence type="ECO:0000259" key="2">
    <source>
        <dbReference type="Pfam" id="PF13354"/>
    </source>
</evidence>
<evidence type="ECO:0000256" key="1">
    <source>
        <dbReference type="SAM" id="MobiDB-lite"/>
    </source>
</evidence>
<evidence type="ECO:0000313" key="3">
    <source>
        <dbReference type="EMBL" id="MFC5817909.1"/>
    </source>
</evidence>
<organism evidence="3 4">
    <name type="scientific">Nonomuraea harbinensis</name>
    <dbReference type="NCBI Taxonomy" id="1286938"/>
    <lineage>
        <taxon>Bacteria</taxon>
        <taxon>Bacillati</taxon>
        <taxon>Actinomycetota</taxon>
        <taxon>Actinomycetes</taxon>
        <taxon>Streptosporangiales</taxon>
        <taxon>Streptosporangiaceae</taxon>
        <taxon>Nonomuraea</taxon>
    </lineage>
</organism>
<dbReference type="SUPFAM" id="SSF56601">
    <property type="entry name" value="beta-lactamase/transpeptidase-like"/>
    <property type="match status" value="1"/>
</dbReference>
<dbReference type="Gene3D" id="3.40.710.10">
    <property type="entry name" value="DD-peptidase/beta-lactamase superfamily"/>
    <property type="match status" value="1"/>
</dbReference>
<sequence length="408" mass="40721">MTPPDHPVRTPVPSWEEAAEVLRTAASAVEAADGADLTVAAAARGDTTALAAALERIAAACPGTLAVSVRAITTLPPSGSPPSSVRTAPTFTTPAHTDLSAAASDHTDPFVTGSAHAGLSPAGSAHTGSTAVGAARTGPSLASSAQAELSASGRVHAGVSGMGPGSRVDAGLSALALREDVELPLASVGKVLLLAEVAMGIDGGVLDADEPVSLHDDDYCGGSGLLPGLSARTWTVGDLALLTASVSDNTATNALLRRIGLDRVNAAAAALGLTRTRLLDRIREPRGPEHPPAFALGTAGELAGLAALLSGPEGWQVLMRGWMLANTDHGLVPAFMGHDPEGGRLANKTGTDDGVRADVGILGPLAYAVLASGPPGSDHGLVRAVRQAGALITAASRTLPWPAGPERG</sequence>
<dbReference type="GO" id="GO:0016787">
    <property type="term" value="F:hydrolase activity"/>
    <property type="evidence" value="ECO:0007669"/>
    <property type="project" value="UniProtKB-KW"/>
</dbReference>
<protein>
    <submittedName>
        <fullName evidence="3">Serine hydrolase</fullName>
    </submittedName>
</protein>